<gene>
    <name evidence="1" type="ORF">GCM10022289_32760</name>
</gene>
<name>A0ABP8BKD6_9SPHI</name>
<comment type="caution">
    <text evidence="1">The sequence shown here is derived from an EMBL/GenBank/DDBJ whole genome shotgun (WGS) entry which is preliminary data.</text>
</comment>
<evidence type="ECO:0000313" key="1">
    <source>
        <dbReference type="EMBL" id="GAA4208619.1"/>
    </source>
</evidence>
<dbReference type="EMBL" id="BAABBY010000008">
    <property type="protein sequence ID" value="GAA4208619.1"/>
    <property type="molecule type" value="Genomic_DNA"/>
</dbReference>
<accession>A0ABP8BKD6</accession>
<evidence type="ECO:0000313" key="2">
    <source>
        <dbReference type="Proteomes" id="UP001501772"/>
    </source>
</evidence>
<protein>
    <submittedName>
        <fullName evidence="1">Uncharacterized protein</fullName>
    </submittedName>
</protein>
<dbReference type="Proteomes" id="UP001501772">
    <property type="component" value="Unassembled WGS sequence"/>
</dbReference>
<reference evidence="2" key="1">
    <citation type="journal article" date="2019" name="Int. J. Syst. Evol. Microbiol.">
        <title>The Global Catalogue of Microorganisms (GCM) 10K type strain sequencing project: providing services to taxonomists for standard genome sequencing and annotation.</title>
        <authorList>
            <consortium name="The Broad Institute Genomics Platform"/>
            <consortium name="The Broad Institute Genome Sequencing Center for Infectious Disease"/>
            <person name="Wu L."/>
            <person name="Ma J."/>
        </authorList>
    </citation>
    <scope>NUCLEOTIDE SEQUENCE [LARGE SCALE GENOMIC DNA]</scope>
    <source>
        <strain evidence="2">JCM 17626</strain>
    </source>
</reference>
<sequence length="168" mass="19387">MHNPQSNFHFVSANKHVEIDISFESITTPFYASLNNYGIIMLDLNNQTIAAYNANFNPFNFTDACDQLHDEYLGEIASILQRHINVLYGDTSQLEENTQIYKVTLDKAEIERKIKEQLFTCTFDSLWGPCIHESASLEEIRTYLLQLDEVVTNISMHDWNGNKIDFSL</sequence>
<keyword evidence="2" id="KW-1185">Reference proteome</keyword>
<organism evidence="1 2">
    <name type="scientific">Pedobacter jeongneungensis</name>
    <dbReference type="NCBI Taxonomy" id="947309"/>
    <lineage>
        <taxon>Bacteria</taxon>
        <taxon>Pseudomonadati</taxon>
        <taxon>Bacteroidota</taxon>
        <taxon>Sphingobacteriia</taxon>
        <taxon>Sphingobacteriales</taxon>
        <taxon>Sphingobacteriaceae</taxon>
        <taxon>Pedobacter</taxon>
    </lineage>
</organism>
<proteinExistence type="predicted"/>